<dbReference type="SUPFAM" id="SSF54060">
    <property type="entry name" value="His-Me finger endonucleases"/>
    <property type="match status" value="1"/>
</dbReference>
<keyword evidence="3" id="KW-0540">Nuclease</keyword>
<keyword evidence="4" id="KW-1185">Reference proteome</keyword>
<comment type="caution">
    <text evidence="3">The sequence shown here is derived from an EMBL/GenBank/DDBJ whole genome shotgun (WGS) entry which is preliminary data.</text>
</comment>
<evidence type="ECO:0000313" key="3">
    <source>
        <dbReference type="EMBL" id="GAA4064275.1"/>
    </source>
</evidence>
<feature type="domain" description="DNA/RNA non-specific endonuclease/pyrophosphatase/phosphodiesterase" evidence="2">
    <location>
        <begin position="66"/>
        <end position="258"/>
    </location>
</feature>
<dbReference type="PROSITE" id="PS51257">
    <property type="entry name" value="PROKAR_LIPOPROTEIN"/>
    <property type="match status" value="1"/>
</dbReference>
<dbReference type="EMBL" id="BAABCT010000001">
    <property type="protein sequence ID" value="GAA4064275.1"/>
    <property type="molecule type" value="Genomic_DNA"/>
</dbReference>
<keyword evidence="3" id="KW-0378">Hydrolase</keyword>
<gene>
    <name evidence="3" type="ORF">GCM10022389_06360</name>
</gene>
<dbReference type="InterPro" id="IPR044929">
    <property type="entry name" value="DNA/RNA_non-sp_Endonuclease_sf"/>
</dbReference>
<reference evidence="4" key="1">
    <citation type="journal article" date="2019" name="Int. J. Syst. Evol. Microbiol.">
        <title>The Global Catalogue of Microorganisms (GCM) 10K type strain sequencing project: providing services to taxonomists for standard genome sequencing and annotation.</title>
        <authorList>
            <consortium name="The Broad Institute Genomics Platform"/>
            <consortium name="The Broad Institute Genome Sequencing Center for Infectious Disease"/>
            <person name="Wu L."/>
            <person name="Ma J."/>
        </authorList>
    </citation>
    <scope>NUCLEOTIDE SEQUENCE [LARGE SCALE GENOMIC DNA]</scope>
    <source>
        <strain evidence="4">JCM 17069</strain>
    </source>
</reference>
<dbReference type="InterPro" id="IPR040255">
    <property type="entry name" value="Non-specific_endonuclease"/>
</dbReference>
<dbReference type="RefSeq" id="WP_344815344.1">
    <property type="nucleotide sequence ID" value="NZ_BAABCT010000001.1"/>
</dbReference>
<dbReference type="PANTHER" id="PTHR13966">
    <property type="entry name" value="ENDONUCLEASE RELATED"/>
    <property type="match status" value="1"/>
</dbReference>
<sequence>MKNSLVLAIILCLIFSTITVSCRKELDSSLEPKVSTGSTEKNETSIQTDNTKFDFLPSSTTNQVVKHKYYTLSYNEAFEQAEWVAYELKGIKSYHDYDRPFFIEDEKVKTGSADWRNYKRSGYDKGHLCPAGDMKFSKEAYDETFLTSNISPQKNDFNNGIWNTLEQKVRYWASKYDGIYVVTGGVLTENLKTIGQEDVAVPEYFYKVLLDTSRSEYKMIGFLVPAFDSNKPLYEFVVPVDEIEKMTGIDFYPSLNDKIENNLEKSSDYKSWSFN</sequence>
<dbReference type="Gene3D" id="3.40.570.10">
    <property type="entry name" value="Extracellular Endonuclease, subunit A"/>
    <property type="match status" value="1"/>
</dbReference>
<dbReference type="PANTHER" id="PTHR13966:SF5">
    <property type="entry name" value="ENDONUCLEASE G, MITOCHONDRIAL"/>
    <property type="match status" value="1"/>
</dbReference>
<dbReference type="SMART" id="SM00477">
    <property type="entry name" value="NUC"/>
    <property type="match status" value="1"/>
</dbReference>
<dbReference type="GO" id="GO:0004519">
    <property type="term" value="F:endonuclease activity"/>
    <property type="evidence" value="ECO:0007669"/>
    <property type="project" value="UniProtKB-KW"/>
</dbReference>
<proteinExistence type="predicted"/>
<name>A0ABP7VCG1_9FLAO</name>
<evidence type="ECO:0000313" key="4">
    <source>
        <dbReference type="Proteomes" id="UP001500367"/>
    </source>
</evidence>
<accession>A0ABP7VCG1</accession>
<protein>
    <submittedName>
        <fullName evidence="3">DNA/RNA non-specific endonuclease</fullName>
    </submittedName>
</protein>
<dbReference type="SMART" id="SM00892">
    <property type="entry name" value="Endonuclease_NS"/>
    <property type="match status" value="1"/>
</dbReference>
<dbReference type="InterPro" id="IPR020821">
    <property type="entry name" value="ENPP1-3/EXOG-like_nuc-like"/>
</dbReference>
<dbReference type="CDD" id="cd00091">
    <property type="entry name" value="NUC"/>
    <property type="match status" value="1"/>
</dbReference>
<feature type="domain" description="ENPP1-3/EXOG-like endonuclease/phosphodiesterase" evidence="1">
    <location>
        <begin position="67"/>
        <end position="258"/>
    </location>
</feature>
<dbReference type="InterPro" id="IPR001604">
    <property type="entry name" value="Endo_G_ENPP1-like_dom"/>
</dbReference>
<dbReference type="Proteomes" id="UP001500367">
    <property type="component" value="Unassembled WGS sequence"/>
</dbReference>
<keyword evidence="3" id="KW-0255">Endonuclease</keyword>
<dbReference type="Pfam" id="PF01223">
    <property type="entry name" value="Endonuclease_NS"/>
    <property type="match status" value="1"/>
</dbReference>
<evidence type="ECO:0000259" key="2">
    <source>
        <dbReference type="SMART" id="SM00892"/>
    </source>
</evidence>
<organism evidence="3 4">
    <name type="scientific">Flavobacterium cheonanense</name>
    <dbReference type="NCBI Taxonomy" id="706183"/>
    <lineage>
        <taxon>Bacteria</taxon>
        <taxon>Pseudomonadati</taxon>
        <taxon>Bacteroidota</taxon>
        <taxon>Flavobacteriia</taxon>
        <taxon>Flavobacteriales</taxon>
        <taxon>Flavobacteriaceae</taxon>
        <taxon>Flavobacterium</taxon>
    </lineage>
</organism>
<dbReference type="InterPro" id="IPR044925">
    <property type="entry name" value="His-Me_finger_sf"/>
</dbReference>
<evidence type="ECO:0000259" key="1">
    <source>
        <dbReference type="SMART" id="SM00477"/>
    </source>
</evidence>